<name>A0A6A6P192_9PEZI</name>
<proteinExistence type="predicted"/>
<organism evidence="2 3">
    <name type="scientific">Lineolata rhizophorae</name>
    <dbReference type="NCBI Taxonomy" id="578093"/>
    <lineage>
        <taxon>Eukaryota</taxon>
        <taxon>Fungi</taxon>
        <taxon>Dikarya</taxon>
        <taxon>Ascomycota</taxon>
        <taxon>Pezizomycotina</taxon>
        <taxon>Dothideomycetes</taxon>
        <taxon>Dothideomycetes incertae sedis</taxon>
        <taxon>Lineolatales</taxon>
        <taxon>Lineolataceae</taxon>
        <taxon>Lineolata</taxon>
    </lineage>
</organism>
<feature type="compositionally biased region" description="Acidic residues" evidence="1">
    <location>
        <begin position="462"/>
        <end position="473"/>
    </location>
</feature>
<accession>A0A6A6P192</accession>
<evidence type="ECO:0000313" key="2">
    <source>
        <dbReference type="EMBL" id="KAF2457775.1"/>
    </source>
</evidence>
<keyword evidence="3" id="KW-1185">Reference proteome</keyword>
<feature type="compositionally biased region" description="Low complexity" evidence="1">
    <location>
        <begin position="479"/>
        <end position="494"/>
    </location>
</feature>
<protein>
    <submittedName>
        <fullName evidence="2">Uncharacterized protein</fullName>
    </submittedName>
</protein>
<sequence length="537" mass="58981">MPSTPPPPEGRRVHTPPAPLHGPKFDEWDPYSSPRRSSRVAAQQEQKVKQTSSVENTPTRSGRAAASNSLGEPSSPTSSRKRGGMMAAASGGSGGLRSGGSAHKHRISPPPMSPSKRARATPRKSGAKHLLAQEYTESDSANEDEEAPPSMRKLRSAPAATMTNPGAMFPTPVKTPNKPDGEDETPKKAALSSTARVLFPSSRTAKPEDAMPTPRRRRKHLPFTLGSFEDEVATQDGDQIQIYTDTKERIPELDEGEDNPFVTPKGRKTKQHETPKRKKERSKEAEEEEERMQERVRNNEGLIYVFRGKKVFRKFEDAPQNNASREVDEAEETLSDRELRRMAGSPNARRLPRTDYKPRLLWPSEEQRREREAAAAANQDDDEEAITEIDSDSAERSSNVAPATTPTRKGTKKIEVVPVPDEPEPEAETETHANTLPDPFNTSGPSRSARKPRFPRMQLDGANDDDDFDDAAAAEDKFATAASSSPSAVATGATRGKGKKMSPFDQWRRSKASVPDVKGTKREGSSLQRGAAAKRRA</sequence>
<evidence type="ECO:0000256" key="1">
    <source>
        <dbReference type="SAM" id="MobiDB-lite"/>
    </source>
</evidence>
<dbReference type="Proteomes" id="UP000799766">
    <property type="component" value="Unassembled WGS sequence"/>
</dbReference>
<feature type="compositionally biased region" description="Basic and acidic residues" evidence="1">
    <location>
        <begin position="177"/>
        <end position="187"/>
    </location>
</feature>
<evidence type="ECO:0000313" key="3">
    <source>
        <dbReference type="Proteomes" id="UP000799766"/>
    </source>
</evidence>
<reference evidence="2" key="1">
    <citation type="journal article" date="2020" name="Stud. Mycol.">
        <title>101 Dothideomycetes genomes: a test case for predicting lifestyles and emergence of pathogens.</title>
        <authorList>
            <person name="Haridas S."/>
            <person name="Albert R."/>
            <person name="Binder M."/>
            <person name="Bloem J."/>
            <person name="Labutti K."/>
            <person name="Salamov A."/>
            <person name="Andreopoulos B."/>
            <person name="Baker S."/>
            <person name="Barry K."/>
            <person name="Bills G."/>
            <person name="Bluhm B."/>
            <person name="Cannon C."/>
            <person name="Castanera R."/>
            <person name="Culley D."/>
            <person name="Daum C."/>
            <person name="Ezra D."/>
            <person name="Gonzalez J."/>
            <person name="Henrissat B."/>
            <person name="Kuo A."/>
            <person name="Liang C."/>
            <person name="Lipzen A."/>
            <person name="Lutzoni F."/>
            <person name="Magnuson J."/>
            <person name="Mondo S."/>
            <person name="Nolan M."/>
            <person name="Ohm R."/>
            <person name="Pangilinan J."/>
            <person name="Park H.-J."/>
            <person name="Ramirez L."/>
            <person name="Alfaro M."/>
            <person name="Sun H."/>
            <person name="Tritt A."/>
            <person name="Yoshinaga Y."/>
            <person name="Zwiers L.-H."/>
            <person name="Turgeon B."/>
            <person name="Goodwin S."/>
            <person name="Spatafora J."/>
            <person name="Crous P."/>
            <person name="Grigoriev I."/>
        </authorList>
    </citation>
    <scope>NUCLEOTIDE SEQUENCE</scope>
    <source>
        <strain evidence="2">ATCC 16933</strain>
    </source>
</reference>
<feature type="compositionally biased region" description="Polar residues" evidence="1">
    <location>
        <begin position="396"/>
        <end position="408"/>
    </location>
</feature>
<feature type="compositionally biased region" description="Acidic residues" evidence="1">
    <location>
        <begin position="136"/>
        <end position="147"/>
    </location>
</feature>
<dbReference type="AlphaFoldDB" id="A0A6A6P192"/>
<feature type="compositionally biased region" description="Basic residues" evidence="1">
    <location>
        <begin position="265"/>
        <end position="280"/>
    </location>
</feature>
<feature type="region of interest" description="Disordered" evidence="1">
    <location>
        <begin position="1"/>
        <end position="295"/>
    </location>
</feature>
<gene>
    <name evidence="2" type="ORF">BDY21DRAFT_16330</name>
</gene>
<dbReference type="EMBL" id="MU001679">
    <property type="protein sequence ID" value="KAF2457775.1"/>
    <property type="molecule type" value="Genomic_DNA"/>
</dbReference>
<dbReference type="OrthoDB" id="5398515at2759"/>
<feature type="compositionally biased region" description="Acidic residues" evidence="1">
    <location>
        <begin position="379"/>
        <end position="392"/>
    </location>
</feature>
<feature type="compositionally biased region" description="Basic residues" evidence="1">
    <location>
        <begin position="116"/>
        <end position="127"/>
    </location>
</feature>
<feature type="compositionally biased region" description="Polar residues" evidence="1">
    <location>
        <begin position="40"/>
        <end position="78"/>
    </location>
</feature>
<feature type="region of interest" description="Disordered" evidence="1">
    <location>
        <begin position="315"/>
        <end position="537"/>
    </location>
</feature>